<proteinExistence type="predicted"/>
<feature type="transmembrane region" description="Helical" evidence="1">
    <location>
        <begin position="12"/>
        <end position="31"/>
    </location>
</feature>
<reference evidence="3" key="1">
    <citation type="journal article" date="2013" name="Proc. Natl. Acad. Sci. U.S.A.">
        <title>Improving the coverage of the cyanobacterial phylum using diversity-driven genome sequencing.</title>
        <authorList>
            <person name="Shih P.M."/>
            <person name="Wu D."/>
            <person name="Latifi A."/>
            <person name="Axen S.D."/>
            <person name="Fewer D.P."/>
            <person name="Talla E."/>
            <person name="Calteau A."/>
            <person name="Cai F."/>
            <person name="Tandeau de Marsac N."/>
            <person name="Rippka R."/>
            <person name="Herdman M."/>
            <person name="Sivonen K."/>
            <person name="Coursin T."/>
            <person name="Laurent T."/>
            <person name="Goodwin L."/>
            <person name="Nolan M."/>
            <person name="Davenport K.W."/>
            <person name="Han C.S."/>
            <person name="Rubin E.M."/>
            <person name="Eisen J.A."/>
            <person name="Woyke T."/>
            <person name="Gugger M."/>
            <person name="Kerfeld C.A."/>
        </authorList>
    </citation>
    <scope>NUCLEOTIDE SEQUENCE [LARGE SCALE GENOMIC DNA]</scope>
    <source>
        <strain evidence="3">ATCC 29371 / PCC 7437</strain>
    </source>
</reference>
<protein>
    <recommendedName>
        <fullName evidence="4">DUF4870 domain-containing protein</fullName>
    </recommendedName>
</protein>
<feature type="transmembrane region" description="Helical" evidence="1">
    <location>
        <begin position="43"/>
        <end position="61"/>
    </location>
</feature>
<evidence type="ECO:0000256" key="1">
    <source>
        <dbReference type="SAM" id="Phobius"/>
    </source>
</evidence>
<dbReference type="KEGG" id="scs:Sta7437_3817"/>
<feature type="transmembrane region" description="Helical" evidence="1">
    <location>
        <begin position="73"/>
        <end position="96"/>
    </location>
</feature>
<organism evidence="2 3">
    <name type="scientific">Stanieria cyanosphaera (strain ATCC 29371 / PCC 7437)</name>
    <dbReference type="NCBI Taxonomy" id="111780"/>
    <lineage>
        <taxon>Bacteria</taxon>
        <taxon>Bacillati</taxon>
        <taxon>Cyanobacteriota</taxon>
        <taxon>Cyanophyceae</taxon>
        <taxon>Pleurocapsales</taxon>
        <taxon>Dermocarpellaceae</taxon>
        <taxon>Stanieria</taxon>
    </lineage>
</organism>
<sequence>MNKPELITERQLQLWLYLLPVVGIIPSLWTITRPNYHREQQEASRLCLILTLSWLLIYLLLNLGSIQANELLAFRLLYLNALITTGYFLTFVVLMLRLVKGKSIDLPLISKLFNSIGRK</sequence>
<keyword evidence="3" id="KW-1185">Reference proteome</keyword>
<keyword evidence="1" id="KW-0812">Transmembrane</keyword>
<name>K9XZ41_STAC7</name>
<accession>K9XZ41</accession>
<dbReference type="eggNOG" id="ENOG503345Y">
    <property type="taxonomic scope" value="Bacteria"/>
</dbReference>
<dbReference type="EMBL" id="CP003653">
    <property type="protein sequence ID" value="AFZ37304.1"/>
    <property type="molecule type" value="Genomic_DNA"/>
</dbReference>
<keyword evidence="1" id="KW-1133">Transmembrane helix</keyword>
<gene>
    <name evidence="2" type="ordered locus">Sta7437_3817</name>
</gene>
<evidence type="ECO:0008006" key="4">
    <source>
        <dbReference type="Google" id="ProtNLM"/>
    </source>
</evidence>
<dbReference type="HOGENOM" id="CLU_133778_0_0_3"/>
<evidence type="ECO:0000313" key="2">
    <source>
        <dbReference type="EMBL" id="AFZ37304.1"/>
    </source>
</evidence>
<dbReference type="Proteomes" id="UP000010473">
    <property type="component" value="Chromosome"/>
</dbReference>
<keyword evidence="1" id="KW-0472">Membrane</keyword>
<evidence type="ECO:0000313" key="3">
    <source>
        <dbReference type="Proteomes" id="UP000010473"/>
    </source>
</evidence>
<dbReference type="RefSeq" id="WP_015194964.1">
    <property type="nucleotide sequence ID" value="NC_019748.1"/>
</dbReference>
<dbReference type="OrthoDB" id="425192at2"/>
<dbReference type="STRING" id="111780.Sta7437_3817"/>
<dbReference type="AlphaFoldDB" id="K9XZ41"/>